<reference evidence="1 2" key="1">
    <citation type="submission" date="2016-10" db="EMBL/GenBank/DDBJ databases">
        <authorList>
            <person name="de Groot N.N."/>
        </authorList>
    </citation>
    <scope>NUCLEOTIDE SEQUENCE [LARGE SCALE GENOMIC DNA]</scope>
    <source>
        <strain evidence="1 2">DSM 46701</strain>
    </source>
</reference>
<dbReference type="EMBL" id="FOCQ01000010">
    <property type="protein sequence ID" value="SEN38434.1"/>
    <property type="molecule type" value="Genomic_DNA"/>
</dbReference>
<dbReference type="AlphaFoldDB" id="A0A1H8G3R5"/>
<proteinExistence type="predicted"/>
<dbReference type="RefSeq" id="WP_089969514.1">
    <property type="nucleotide sequence ID" value="NZ_FOCQ01000010.1"/>
</dbReference>
<keyword evidence="2" id="KW-1185">Reference proteome</keyword>
<evidence type="ECO:0000313" key="1">
    <source>
        <dbReference type="EMBL" id="SEN38434.1"/>
    </source>
</evidence>
<organism evidence="1 2">
    <name type="scientific">Lihuaxuella thermophila</name>
    <dbReference type="NCBI Taxonomy" id="1173111"/>
    <lineage>
        <taxon>Bacteria</taxon>
        <taxon>Bacillati</taxon>
        <taxon>Bacillota</taxon>
        <taxon>Bacilli</taxon>
        <taxon>Bacillales</taxon>
        <taxon>Thermoactinomycetaceae</taxon>
        <taxon>Lihuaxuella</taxon>
    </lineage>
</organism>
<gene>
    <name evidence="1" type="ORF">SAMN05444955_11043</name>
</gene>
<dbReference type="Proteomes" id="UP000199695">
    <property type="component" value="Unassembled WGS sequence"/>
</dbReference>
<sequence>MRLLFFFVHISFTEPVIIEWEREFEKIGVRDLFDHLEESTGSYYFEKYSLQEIVQILQIPEGNIPISWTGAKRISLSEKIPGSKKIFTAPDRTRVQLDRLELVPSMSRVLVKTFRGKAGHVRWNTRLWMIKGKS</sequence>
<accession>A0A1H8G3R5</accession>
<name>A0A1H8G3R5_9BACL</name>
<evidence type="ECO:0000313" key="2">
    <source>
        <dbReference type="Proteomes" id="UP000199695"/>
    </source>
</evidence>
<protein>
    <submittedName>
        <fullName evidence="1">Uncharacterized protein</fullName>
    </submittedName>
</protein>